<dbReference type="RefSeq" id="WP_193150708.1">
    <property type="nucleotide sequence ID" value="NZ_CP041235.1"/>
</dbReference>
<keyword evidence="3" id="KW-1185">Reference proteome</keyword>
<sequence>MKVAQYTFQSPYPSPVQVGRLDPNSLKDSSSSQNDTSSLLKSSNETLKRAEVFETSLKSDVKPSVSPSGSLDLYA</sequence>
<proteinExistence type="predicted"/>
<organism evidence="2 3">
    <name type="scientific">Sulfurimonas sediminis</name>
    <dbReference type="NCBI Taxonomy" id="2590020"/>
    <lineage>
        <taxon>Bacteria</taxon>
        <taxon>Pseudomonadati</taxon>
        <taxon>Campylobacterota</taxon>
        <taxon>Epsilonproteobacteria</taxon>
        <taxon>Campylobacterales</taxon>
        <taxon>Sulfurimonadaceae</taxon>
        <taxon>Sulfurimonas</taxon>
    </lineage>
</organism>
<accession>A0A7M1B4C5</accession>
<evidence type="ECO:0000313" key="3">
    <source>
        <dbReference type="Proteomes" id="UP000593719"/>
    </source>
</evidence>
<feature type="region of interest" description="Disordered" evidence="1">
    <location>
        <begin position="1"/>
        <end position="45"/>
    </location>
</feature>
<feature type="compositionally biased region" description="Low complexity" evidence="1">
    <location>
        <begin position="24"/>
        <end position="43"/>
    </location>
</feature>
<dbReference type="Proteomes" id="UP000593719">
    <property type="component" value="Chromosome"/>
</dbReference>
<evidence type="ECO:0000313" key="2">
    <source>
        <dbReference type="EMBL" id="QOP44581.1"/>
    </source>
</evidence>
<dbReference type="AlphaFoldDB" id="A0A7M1B4C5"/>
<feature type="compositionally biased region" description="Polar residues" evidence="1">
    <location>
        <begin position="1"/>
        <end position="11"/>
    </location>
</feature>
<dbReference type="KEGG" id="ssei:FJR45_11775"/>
<protein>
    <submittedName>
        <fullName evidence="2">Uncharacterized protein</fullName>
    </submittedName>
</protein>
<dbReference type="EMBL" id="CP041235">
    <property type="protein sequence ID" value="QOP44581.1"/>
    <property type="molecule type" value="Genomic_DNA"/>
</dbReference>
<gene>
    <name evidence="2" type="ORF">FJR45_11775</name>
</gene>
<reference evidence="2 3" key="1">
    <citation type="submission" date="2019-06" db="EMBL/GenBank/DDBJ databases">
        <title>Sulfurimonas gotlandica sp. nov., a chemoautotrophic and psychrotolerant epsilonproteobacterium isolated from a pelagic redoxcline, and an emended description of the genus Sulfurimonas.</title>
        <authorList>
            <person name="Wang S."/>
            <person name="Jiang L."/>
            <person name="Shao Z."/>
        </authorList>
    </citation>
    <scope>NUCLEOTIDE SEQUENCE [LARGE SCALE GENOMIC DNA]</scope>
    <source>
        <strain evidence="2 3">S2-6</strain>
    </source>
</reference>
<name>A0A7M1B4C5_9BACT</name>
<evidence type="ECO:0000256" key="1">
    <source>
        <dbReference type="SAM" id="MobiDB-lite"/>
    </source>
</evidence>